<dbReference type="NCBIfam" id="TIGR00093">
    <property type="entry name" value="pseudouridine synthase"/>
    <property type="match status" value="1"/>
</dbReference>
<evidence type="ECO:0000313" key="6">
    <source>
        <dbReference type="EMBL" id="SUC35860.1"/>
    </source>
</evidence>
<name>A0A379G4A9_9GAMM</name>
<evidence type="ECO:0000256" key="1">
    <source>
        <dbReference type="ARBA" id="ARBA00008348"/>
    </source>
</evidence>
<dbReference type="InterPro" id="IPR018496">
    <property type="entry name" value="PsdUridine_synth_RsuA/RluB_CS"/>
</dbReference>
<dbReference type="PANTHER" id="PTHR47683">
    <property type="entry name" value="PSEUDOURIDINE SYNTHASE FAMILY PROTEIN-RELATED"/>
    <property type="match status" value="1"/>
</dbReference>
<feature type="compositionally biased region" description="Basic residues" evidence="4">
    <location>
        <begin position="21"/>
        <end position="30"/>
    </location>
</feature>
<accession>A0A379G4A9</accession>
<dbReference type="InterPro" id="IPR042092">
    <property type="entry name" value="PsdUridine_s_RsuA/RluB/E/F_cat"/>
</dbReference>
<sequence length="223" mass="25536">MSKPTNRISSSPRRTENAPKTRLKNNHRLNKNTTITASKPSTPRKVIIFNKPFDVLPQFTDEQGRETLKNYIPISDVYAAGRLDRDSEGLLVLTNDGKLQARLTQPQKKTGKIYYAQVEGIPDEIALANFRRGLVLNDGPTLPAEIELVEEPDWLWERIPPIRERKNIPTSWLKITLFEGRNRQVRRMTANIGFPTLRLIRYSTGEFSLDNLSPGEWKEVTVV</sequence>
<evidence type="ECO:0000256" key="4">
    <source>
        <dbReference type="SAM" id="MobiDB-lite"/>
    </source>
</evidence>
<dbReference type="AlphaFoldDB" id="A0A379G4A9"/>
<dbReference type="InterPro" id="IPR000748">
    <property type="entry name" value="PsdUridine_synth_RsuA/RluB/E/F"/>
</dbReference>
<evidence type="ECO:0000256" key="2">
    <source>
        <dbReference type="ARBA" id="ARBA00023235"/>
    </source>
</evidence>
<evidence type="ECO:0000313" key="7">
    <source>
        <dbReference type="Proteomes" id="UP000255129"/>
    </source>
</evidence>
<feature type="domain" description="Pseudouridine synthase RsuA/RluA-like" evidence="5">
    <location>
        <begin position="46"/>
        <end position="190"/>
    </location>
</feature>
<evidence type="ECO:0000256" key="3">
    <source>
        <dbReference type="RuleBase" id="RU003887"/>
    </source>
</evidence>
<dbReference type="GO" id="GO:0006364">
    <property type="term" value="P:rRNA processing"/>
    <property type="evidence" value="ECO:0007669"/>
    <property type="project" value="UniProtKB-ARBA"/>
</dbReference>
<gene>
    <name evidence="6" type="primary">rluE</name>
    <name evidence="6" type="ORF">NCTC12026_02261</name>
</gene>
<feature type="region of interest" description="Disordered" evidence="4">
    <location>
        <begin position="1"/>
        <end position="38"/>
    </location>
</feature>
<dbReference type="EC" id="5.4.99.-" evidence="3"/>
<organism evidence="6 7">
    <name type="scientific">Providencia rustigianii</name>
    <dbReference type="NCBI Taxonomy" id="158850"/>
    <lineage>
        <taxon>Bacteria</taxon>
        <taxon>Pseudomonadati</taxon>
        <taxon>Pseudomonadota</taxon>
        <taxon>Gammaproteobacteria</taxon>
        <taxon>Enterobacterales</taxon>
        <taxon>Morganellaceae</taxon>
        <taxon>Providencia</taxon>
    </lineage>
</organism>
<dbReference type="PANTHER" id="PTHR47683:SF2">
    <property type="entry name" value="RNA-BINDING S4 DOMAIN-CONTAINING PROTEIN"/>
    <property type="match status" value="1"/>
</dbReference>
<dbReference type="RefSeq" id="WP_006815388.1">
    <property type="nucleotide sequence ID" value="NZ_AP018946.1"/>
</dbReference>
<dbReference type="Gene3D" id="3.30.70.580">
    <property type="entry name" value="Pseudouridine synthase I, catalytic domain, N-terminal subdomain"/>
    <property type="match status" value="1"/>
</dbReference>
<dbReference type="InterPro" id="IPR050343">
    <property type="entry name" value="RsuA_PseudoU_synthase"/>
</dbReference>
<dbReference type="PROSITE" id="PS01149">
    <property type="entry name" value="PSI_RSU"/>
    <property type="match status" value="1"/>
</dbReference>
<dbReference type="GO" id="GO:0009982">
    <property type="term" value="F:pseudouridine synthase activity"/>
    <property type="evidence" value="ECO:0007669"/>
    <property type="project" value="InterPro"/>
</dbReference>
<dbReference type="SUPFAM" id="SSF55120">
    <property type="entry name" value="Pseudouridine synthase"/>
    <property type="match status" value="1"/>
</dbReference>
<reference evidence="6 7" key="1">
    <citation type="submission" date="2018-06" db="EMBL/GenBank/DDBJ databases">
        <authorList>
            <consortium name="Pathogen Informatics"/>
            <person name="Doyle S."/>
        </authorList>
    </citation>
    <scope>NUCLEOTIDE SEQUENCE [LARGE SCALE GENOMIC DNA]</scope>
    <source>
        <strain evidence="6 7">NCTC12026</strain>
    </source>
</reference>
<dbReference type="NCBIfam" id="NF008487">
    <property type="entry name" value="PRK11394.1"/>
    <property type="match status" value="1"/>
</dbReference>
<dbReference type="GO" id="GO:0003723">
    <property type="term" value="F:RNA binding"/>
    <property type="evidence" value="ECO:0007669"/>
    <property type="project" value="InterPro"/>
</dbReference>
<dbReference type="GO" id="GO:0001522">
    <property type="term" value="P:pseudouridine synthesis"/>
    <property type="evidence" value="ECO:0007669"/>
    <property type="project" value="InterPro"/>
</dbReference>
<proteinExistence type="inferred from homology"/>
<dbReference type="Pfam" id="PF00849">
    <property type="entry name" value="PseudoU_synth_2"/>
    <property type="match status" value="1"/>
</dbReference>
<keyword evidence="2 3" id="KW-0413">Isomerase</keyword>
<dbReference type="InterPro" id="IPR020094">
    <property type="entry name" value="TruA/RsuA/RluB/E/F_N"/>
</dbReference>
<dbReference type="GO" id="GO:0140098">
    <property type="term" value="F:catalytic activity, acting on RNA"/>
    <property type="evidence" value="ECO:0007669"/>
    <property type="project" value="UniProtKB-ARBA"/>
</dbReference>
<dbReference type="EMBL" id="UGUA01000002">
    <property type="protein sequence ID" value="SUC35860.1"/>
    <property type="molecule type" value="Genomic_DNA"/>
</dbReference>
<dbReference type="OrthoDB" id="9807213at2"/>
<evidence type="ECO:0000259" key="5">
    <source>
        <dbReference type="Pfam" id="PF00849"/>
    </source>
</evidence>
<comment type="similarity">
    <text evidence="1 3">Belongs to the pseudouridine synthase RsuA family.</text>
</comment>
<protein>
    <recommendedName>
        <fullName evidence="3">Pseudouridine synthase</fullName>
        <ecNumber evidence="3">5.4.99.-</ecNumber>
    </recommendedName>
</protein>
<feature type="compositionally biased region" description="Polar residues" evidence="4">
    <location>
        <begin position="1"/>
        <end position="12"/>
    </location>
</feature>
<dbReference type="Gene3D" id="3.30.70.1560">
    <property type="entry name" value="Alpha-L RNA-binding motif"/>
    <property type="match status" value="1"/>
</dbReference>
<dbReference type="Proteomes" id="UP000255129">
    <property type="component" value="Unassembled WGS sequence"/>
</dbReference>
<dbReference type="InterPro" id="IPR020103">
    <property type="entry name" value="PsdUridine_synth_cat_dom_sf"/>
</dbReference>
<dbReference type="InterPro" id="IPR006145">
    <property type="entry name" value="PsdUridine_synth_RsuA/RluA"/>
</dbReference>